<dbReference type="PANTHER" id="PTHR30417">
    <property type="entry name" value="N-ACETYLMURAMOYL-L-ALANINE AMIDASE AMID"/>
    <property type="match status" value="1"/>
</dbReference>
<evidence type="ECO:0000256" key="4">
    <source>
        <dbReference type="ARBA" id="ARBA00023316"/>
    </source>
</evidence>
<dbReference type="Pfam" id="PF01510">
    <property type="entry name" value="Amidase_2"/>
    <property type="match status" value="1"/>
</dbReference>
<dbReference type="RefSeq" id="WP_379880505.1">
    <property type="nucleotide sequence ID" value="NZ_JBHPON010000001.1"/>
</dbReference>
<protein>
    <recommendedName>
        <fullName evidence="2">N-acetylmuramoyl-L-alanine amidase</fullName>
        <ecNumber evidence="2">3.5.1.28</ecNumber>
    </recommendedName>
</protein>
<keyword evidence="4" id="KW-0961">Cell wall biogenesis/degradation</keyword>
<proteinExistence type="predicted"/>
<sequence length="228" mass="25150">MNIIDAPSPNFDARGANIDTVILHYTGMQTGAEALARLQSAEARVSAHYLVEENGDVYHLVDERMRAWHAGVSSWKSEGDINARSIGIEIVNPGHEWGYRDFPDVQIASVMELLKDIRTRHNIRPARVLGHSDVAPRRKEDPGEKFPWGRLAKEGLAIAPYEGSAEAGLSVSYEDALTALYEIGYDAPKGDHGAALLAFQRRFCPESLGQGFDPRTKAALIETQKMLP</sequence>
<dbReference type="Proteomes" id="UP001596116">
    <property type="component" value="Unassembled WGS sequence"/>
</dbReference>
<dbReference type="InterPro" id="IPR002502">
    <property type="entry name" value="Amidase_domain"/>
</dbReference>
<reference evidence="6 7" key="1">
    <citation type="submission" date="2024-09" db="EMBL/GenBank/DDBJ databases">
        <authorList>
            <person name="Zhang Z.-H."/>
        </authorList>
    </citation>
    <scope>NUCLEOTIDE SEQUENCE [LARGE SCALE GENOMIC DNA]</scope>
    <source>
        <strain evidence="6 7">HHTR114</strain>
    </source>
</reference>
<name>A0ABW1KUE7_9PROT</name>
<dbReference type="InterPro" id="IPR051206">
    <property type="entry name" value="NAMLAA_amidase_2"/>
</dbReference>
<evidence type="ECO:0000259" key="5">
    <source>
        <dbReference type="SMART" id="SM00644"/>
    </source>
</evidence>
<evidence type="ECO:0000313" key="6">
    <source>
        <dbReference type="EMBL" id="MFC6034182.1"/>
    </source>
</evidence>
<dbReference type="CDD" id="cd06583">
    <property type="entry name" value="PGRP"/>
    <property type="match status" value="1"/>
</dbReference>
<dbReference type="InterPro" id="IPR036505">
    <property type="entry name" value="Amidase/PGRP_sf"/>
</dbReference>
<evidence type="ECO:0000313" key="7">
    <source>
        <dbReference type="Proteomes" id="UP001596116"/>
    </source>
</evidence>
<comment type="catalytic activity">
    <reaction evidence="1">
        <text>Hydrolyzes the link between N-acetylmuramoyl residues and L-amino acid residues in certain cell-wall glycopeptides.</text>
        <dbReference type="EC" id="3.5.1.28"/>
    </reaction>
</comment>
<feature type="domain" description="N-acetylmuramoyl-L-alanine amidase" evidence="5">
    <location>
        <begin position="6"/>
        <end position="143"/>
    </location>
</feature>
<accession>A0ABW1KUE7</accession>
<dbReference type="GO" id="GO:0008745">
    <property type="term" value="F:N-acetylmuramoyl-L-alanine amidase activity"/>
    <property type="evidence" value="ECO:0007669"/>
    <property type="project" value="UniProtKB-EC"/>
</dbReference>
<evidence type="ECO:0000256" key="1">
    <source>
        <dbReference type="ARBA" id="ARBA00001561"/>
    </source>
</evidence>
<dbReference type="EC" id="3.5.1.28" evidence="2"/>
<dbReference type="EMBL" id="JBHPON010000001">
    <property type="protein sequence ID" value="MFC6034182.1"/>
    <property type="molecule type" value="Genomic_DNA"/>
</dbReference>
<gene>
    <name evidence="6" type="ORF">ACFMB1_01430</name>
</gene>
<dbReference type="Gene3D" id="3.40.80.10">
    <property type="entry name" value="Peptidoglycan recognition protein-like"/>
    <property type="match status" value="1"/>
</dbReference>
<keyword evidence="3 6" id="KW-0378">Hydrolase</keyword>
<keyword evidence="7" id="KW-1185">Reference proteome</keyword>
<dbReference type="PANTHER" id="PTHR30417:SF1">
    <property type="entry name" value="N-ACETYLMURAMOYL-L-ALANINE AMIDASE AMID"/>
    <property type="match status" value="1"/>
</dbReference>
<dbReference type="SMART" id="SM00644">
    <property type="entry name" value="Ami_2"/>
    <property type="match status" value="1"/>
</dbReference>
<organism evidence="6 7">
    <name type="scientific">Hyphococcus aureus</name>
    <dbReference type="NCBI Taxonomy" id="2666033"/>
    <lineage>
        <taxon>Bacteria</taxon>
        <taxon>Pseudomonadati</taxon>
        <taxon>Pseudomonadota</taxon>
        <taxon>Alphaproteobacteria</taxon>
        <taxon>Parvularculales</taxon>
        <taxon>Parvularculaceae</taxon>
        <taxon>Hyphococcus</taxon>
    </lineage>
</organism>
<dbReference type="SUPFAM" id="SSF55846">
    <property type="entry name" value="N-acetylmuramoyl-L-alanine amidase-like"/>
    <property type="match status" value="1"/>
</dbReference>
<evidence type="ECO:0000256" key="2">
    <source>
        <dbReference type="ARBA" id="ARBA00011901"/>
    </source>
</evidence>
<evidence type="ECO:0000256" key="3">
    <source>
        <dbReference type="ARBA" id="ARBA00022801"/>
    </source>
</evidence>
<comment type="caution">
    <text evidence="6">The sequence shown here is derived from an EMBL/GenBank/DDBJ whole genome shotgun (WGS) entry which is preliminary data.</text>
</comment>